<keyword evidence="3" id="KW-1185">Reference proteome</keyword>
<dbReference type="EMBL" id="CACVBM020001107">
    <property type="protein sequence ID" value="CAA7031609.1"/>
    <property type="molecule type" value="Genomic_DNA"/>
</dbReference>
<reference evidence="2" key="1">
    <citation type="submission" date="2020-01" db="EMBL/GenBank/DDBJ databases">
        <authorList>
            <person name="Mishra B."/>
        </authorList>
    </citation>
    <scope>NUCLEOTIDE SEQUENCE [LARGE SCALE GENOMIC DNA]</scope>
</reference>
<evidence type="ECO:0000256" key="1">
    <source>
        <dbReference type="SAM" id="MobiDB-lite"/>
    </source>
</evidence>
<proteinExistence type="predicted"/>
<feature type="compositionally biased region" description="Acidic residues" evidence="1">
    <location>
        <begin position="34"/>
        <end position="48"/>
    </location>
</feature>
<name>A0A6D2J2K3_9BRAS</name>
<dbReference type="AlphaFoldDB" id="A0A6D2J2K3"/>
<accession>A0A6D2J2K3</accession>
<comment type="caution">
    <text evidence="2">The sequence shown here is derived from an EMBL/GenBank/DDBJ whole genome shotgun (WGS) entry which is preliminary data.</text>
</comment>
<organism evidence="2 3">
    <name type="scientific">Microthlaspi erraticum</name>
    <dbReference type="NCBI Taxonomy" id="1685480"/>
    <lineage>
        <taxon>Eukaryota</taxon>
        <taxon>Viridiplantae</taxon>
        <taxon>Streptophyta</taxon>
        <taxon>Embryophyta</taxon>
        <taxon>Tracheophyta</taxon>
        <taxon>Spermatophyta</taxon>
        <taxon>Magnoliopsida</taxon>
        <taxon>eudicotyledons</taxon>
        <taxon>Gunneridae</taxon>
        <taxon>Pentapetalae</taxon>
        <taxon>rosids</taxon>
        <taxon>malvids</taxon>
        <taxon>Brassicales</taxon>
        <taxon>Brassicaceae</taxon>
        <taxon>Coluteocarpeae</taxon>
        <taxon>Microthlaspi</taxon>
    </lineage>
</organism>
<evidence type="ECO:0000313" key="3">
    <source>
        <dbReference type="Proteomes" id="UP000467841"/>
    </source>
</evidence>
<sequence length="73" mass="8532">MQADLKDDQRMEDLMQRGRSDGSPSGDGEKNQDEQMEDAEAEQEEDELPMYQEHYNALFSMDFVRPSTHMMTQ</sequence>
<feature type="compositionally biased region" description="Basic and acidic residues" evidence="1">
    <location>
        <begin position="1"/>
        <end position="20"/>
    </location>
</feature>
<evidence type="ECO:0000313" key="2">
    <source>
        <dbReference type="EMBL" id="CAA7031609.1"/>
    </source>
</evidence>
<dbReference type="Proteomes" id="UP000467841">
    <property type="component" value="Unassembled WGS sequence"/>
</dbReference>
<feature type="region of interest" description="Disordered" evidence="1">
    <location>
        <begin position="1"/>
        <end position="52"/>
    </location>
</feature>
<protein>
    <submittedName>
        <fullName evidence="2">Uncharacterized protein</fullName>
    </submittedName>
</protein>
<gene>
    <name evidence="2" type="ORF">MERR_LOCUS18844</name>
</gene>